<dbReference type="EMBL" id="CP101751">
    <property type="protein sequence ID" value="UUC47022.1"/>
    <property type="molecule type" value="Genomic_DNA"/>
</dbReference>
<organism evidence="3 4">
    <name type="scientific">Flavobacterium cerinum</name>
    <dbReference type="NCBI Taxonomy" id="2502784"/>
    <lineage>
        <taxon>Bacteria</taxon>
        <taxon>Pseudomonadati</taxon>
        <taxon>Bacteroidota</taxon>
        <taxon>Flavobacteriia</taxon>
        <taxon>Flavobacteriales</taxon>
        <taxon>Flavobacteriaceae</taxon>
        <taxon>Flavobacterium</taxon>
    </lineage>
</organism>
<protein>
    <submittedName>
        <fullName evidence="3">Glycosyltransferase family 4 protein</fullName>
    </submittedName>
</protein>
<name>A0ABY5IW14_9FLAO</name>
<feature type="domain" description="Glycosyl transferase family 1" evidence="2">
    <location>
        <begin position="188"/>
        <end position="349"/>
    </location>
</feature>
<dbReference type="RefSeq" id="WP_256552657.1">
    <property type="nucleotide sequence ID" value="NZ_CP101751.1"/>
</dbReference>
<accession>A0ABY5IW14</accession>
<sequence length="377" mass="43293">MKIFFPIGAFYPSQIGGPCNTVYWHTCELAKQDIAAQVVTTTIGIKEGQVKSDTAYSEKCGTVYYGKGGSGNPRTIMEALKSVKKNDLIHLNSLFNLLSIIVFFYTRTFDRKKQIIWSVRGELNQGALIYSRRKKKLLLFFYKRMCKNVVFHCTSEQEAIDTKAVFQNAQIIQIPNLIKPSERFSEVVNEKQLLYVGRIHPIKALHKIIEGLALSPTFVTTNAKLVIVGKYEERHKSYYESLLKLVQEKKLEDKVEFKGHLVGKEKERIYAKSYFTLLMSETENFGNVVVESLNQGTPVMASLGTPWGILENYKCGYHIANDPEVIGQHIDRLLQLDSETYAELRKNAVKLIENEFDIKTQIHRWINEYKKYANVKK</sequence>
<keyword evidence="1" id="KW-0808">Transferase</keyword>
<dbReference type="Proteomes" id="UP001059844">
    <property type="component" value="Chromosome"/>
</dbReference>
<evidence type="ECO:0000313" key="4">
    <source>
        <dbReference type="Proteomes" id="UP001059844"/>
    </source>
</evidence>
<gene>
    <name evidence="3" type="ORF">NOX80_07415</name>
</gene>
<dbReference type="CDD" id="cd03801">
    <property type="entry name" value="GT4_PimA-like"/>
    <property type="match status" value="1"/>
</dbReference>
<evidence type="ECO:0000313" key="3">
    <source>
        <dbReference type="EMBL" id="UUC47022.1"/>
    </source>
</evidence>
<dbReference type="Gene3D" id="3.40.50.2000">
    <property type="entry name" value="Glycogen Phosphorylase B"/>
    <property type="match status" value="2"/>
</dbReference>
<keyword evidence="4" id="KW-1185">Reference proteome</keyword>
<dbReference type="PANTHER" id="PTHR46401:SF2">
    <property type="entry name" value="GLYCOSYLTRANSFERASE WBBK-RELATED"/>
    <property type="match status" value="1"/>
</dbReference>
<reference evidence="3" key="1">
    <citation type="submission" date="2022-07" db="EMBL/GenBank/DDBJ databases">
        <title>Isolation, identification, and degradation of a PFOSA degrading strain from sewage treatment plant.</title>
        <authorList>
            <person name="Zhang L."/>
            <person name="Huo Y."/>
        </authorList>
    </citation>
    <scope>NUCLEOTIDE SEQUENCE</scope>
    <source>
        <strain evidence="3">C1</strain>
    </source>
</reference>
<dbReference type="SUPFAM" id="SSF53756">
    <property type="entry name" value="UDP-Glycosyltransferase/glycogen phosphorylase"/>
    <property type="match status" value="1"/>
</dbReference>
<dbReference type="InterPro" id="IPR001296">
    <property type="entry name" value="Glyco_trans_1"/>
</dbReference>
<evidence type="ECO:0000259" key="2">
    <source>
        <dbReference type="Pfam" id="PF00534"/>
    </source>
</evidence>
<evidence type="ECO:0000256" key="1">
    <source>
        <dbReference type="ARBA" id="ARBA00022679"/>
    </source>
</evidence>
<dbReference type="Pfam" id="PF00534">
    <property type="entry name" value="Glycos_transf_1"/>
    <property type="match status" value="1"/>
</dbReference>
<proteinExistence type="predicted"/>
<dbReference type="PANTHER" id="PTHR46401">
    <property type="entry name" value="GLYCOSYLTRANSFERASE WBBK-RELATED"/>
    <property type="match status" value="1"/>
</dbReference>